<reference evidence="1 2" key="1">
    <citation type="submission" date="2016-11" db="EMBL/GenBank/DDBJ databases">
        <authorList>
            <person name="Jaros S."/>
            <person name="Januszkiewicz K."/>
            <person name="Wedrychowicz H."/>
        </authorList>
    </citation>
    <scope>NUCLEOTIDE SEQUENCE [LARGE SCALE GENOMIC DNA]</scope>
    <source>
        <strain evidence="1 2">DSM 19557</strain>
    </source>
</reference>
<name>A0A1M6SE03_9AQUI</name>
<evidence type="ECO:0000313" key="2">
    <source>
        <dbReference type="Proteomes" id="UP000189810"/>
    </source>
</evidence>
<proteinExistence type="predicted"/>
<gene>
    <name evidence="1" type="ORF">SAMN05444391_0997</name>
</gene>
<keyword evidence="2" id="KW-1185">Reference proteome</keyword>
<dbReference type="EMBL" id="LT670846">
    <property type="protein sequence ID" value="SHK42992.1"/>
    <property type="molecule type" value="Genomic_DNA"/>
</dbReference>
<protein>
    <submittedName>
        <fullName evidence="1">Uncharacterized protein</fullName>
    </submittedName>
</protein>
<dbReference type="Proteomes" id="UP000189810">
    <property type="component" value="Chromosome I"/>
</dbReference>
<evidence type="ECO:0000313" key="1">
    <source>
        <dbReference type="EMBL" id="SHK42992.1"/>
    </source>
</evidence>
<dbReference type="AlphaFoldDB" id="A0A1M6SE03"/>
<accession>A0A1M6SE03</accession>
<sequence length="47" mass="5316">MTQRCIILADGKVLYDGSVNHLFESKEVLIKAGFMHKHGGKGWHLHL</sequence>
<dbReference type="STRING" id="381751.SAMN05444391_0997"/>
<organism evidence="1 2">
    <name type="scientific">Thermocrinis minervae</name>
    <dbReference type="NCBI Taxonomy" id="381751"/>
    <lineage>
        <taxon>Bacteria</taxon>
        <taxon>Pseudomonadati</taxon>
        <taxon>Aquificota</taxon>
        <taxon>Aquificia</taxon>
        <taxon>Aquificales</taxon>
        <taxon>Aquificaceae</taxon>
        <taxon>Thermocrinis</taxon>
    </lineage>
</organism>